<protein>
    <submittedName>
        <fullName evidence="2">Uncharacterized protein</fullName>
    </submittedName>
</protein>
<keyword evidence="3" id="KW-1185">Reference proteome</keyword>
<dbReference type="RefSeq" id="WP_143847984.1">
    <property type="nucleotide sequence ID" value="NZ_VLXZ01000003.1"/>
</dbReference>
<proteinExistence type="predicted"/>
<keyword evidence="1" id="KW-0472">Membrane</keyword>
<feature type="transmembrane region" description="Helical" evidence="1">
    <location>
        <begin position="55"/>
        <end position="79"/>
    </location>
</feature>
<keyword evidence="1" id="KW-0812">Transmembrane</keyword>
<gene>
    <name evidence="2" type="ORF">FN960_07040</name>
</gene>
<comment type="caution">
    <text evidence="2">The sequence shown here is derived from an EMBL/GenBank/DDBJ whole genome shotgun (WGS) entry which is preliminary data.</text>
</comment>
<dbReference type="EMBL" id="VLXZ01000003">
    <property type="protein sequence ID" value="TSB47484.1"/>
    <property type="molecule type" value="Genomic_DNA"/>
</dbReference>
<keyword evidence="1" id="KW-1133">Transmembrane helix</keyword>
<dbReference type="Proteomes" id="UP000318521">
    <property type="component" value="Unassembled WGS sequence"/>
</dbReference>
<organism evidence="2 3">
    <name type="scientific">Alkalicoccobacillus porphyridii</name>
    <dbReference type="NCBI Taxonomy" id="2597270"/>
    <lineage>
        <taxon>Bacteria</taxon>
        <taxon>Bacillati</taxon>
        <taxon>Bacillota</taxon>
        <taxon>Bacilli</taxon>
        <taxon>Bacillales</taxon>
        <taxon>Bacillaceae</taxon>
        <taxon>Alkalicoccobacillus</taxon>
    </lineage>
</organism>
<name>A0A554A1A7_9BACI</name>
<sequence length="97" mass="11336">MSFVAFLRTTFVGQLILTVFTAAVSSICLSIIFVIGIRIISFFNQVDNQSRDDLFSFLLLTMITLPFMVGLFVIAFLLYKYFVWYDRRKETKRTARK</sequence>
<evidence type="ECO:0000256" key="1">
    <source>
        <dbReference type="SAM" id="Phobius"/>
    </source>
</evidence>
<dbReference type="AlphaFoldDB" id="A0A554A1A7"/>
<reference evidence="2 3" key="1">
    <citation type="submission" date="2019-07" db="EMBL/GenBank/DDBJ databases">
        <authorList>
            <person name="Park Y.J."/>
            <person name="Jeong S.E."/>
            <person name="Jung H.S."/>
        </authorList>
    </citation>
    <scope>NUCLEOTIDE SEQUENCE [LARGE SCALE GENOMIC DNA]</scope>
    <source>
        <strain evidence="3">P16(2019)</strain>
    </source>
</reference>
<evidence type="ECO:0000313" key="2">
    <source>
        <dbReference type="EMBL" id="TSB47484.1"/>
    </source>
</evidence>
<accession>A0A554A1A7</accession>
<evidence type="ECO:0000313" key="3">
    <source>
        <dbReference type="Proteomes" id="UP000318521"/>
    </source>
</evidence>
<feature type="transmembrane region" description="Helical" evidence="1">
    <location>
        <begin position="12"/>
        <end position="43"/>
    </location>
</feature>